<dbReference type="Pfam" id="PF08241">
    <property type="entry name" value="Methyltransf_11"/>
    <property type="match status" value="1"/>
</dbReference>
<dbReference type="AlphaFoldDB" id="A0AA41Z6L7"/>
<comment type="caution">
    <text evidence="4">The sequence shown here is derived from an EMBL/GenBank/DDBJ whole genome shotgun (WGS) entry which is preliminary data.</text>
</comment>
<dbReference type="GO" id="GO:0032259">
    <property type="term" value="P:methylation"/>
    <property type="evidence" value="ECO:0007669"/>
    <property type="project" value="UniProtKB-KW"/>
</dbReference>
<organism evidence="4 5">
    <name type="scientific">Sphingomonas lycopersici</name>
    <dbReference type="NCBI Taxonomy" id="2951807"/>
    <lineage>
        <taxon>Bacteria</taxon>
        <taxon>Pseudomonadati</taxon>
        <taxon>Pseudomonadota</taxon>
        <taxon>Alphaproteobacteria</taxon>
        <taxon>Sphingomonadales</taxon>
        <taxon>Sphingomonadaceae</taxon>
        <taxon>Sphingomonas</taxon>
    </lineage>
</organism>
<dbReference type="InterPro" id="IPR029063">
    <property type="entry name" value="SAM-dependent_MTases_sf"/>
</dbReference>
<evidence type="ECO:0000313" key="5">
    <source>
        <dbReference type="Proteomes" id="UP001165565"/>
    </source>
</evidence>
<gene>
    <name evidence="4" type="ORF">NEE01_06785</name>
</gene>
<proteinExistence type="predicted"/>
<keyword evidence="2" id="KW-0808">Transferase</keyword>
<dbReference type="CDD" id="cd02440">
    <property type="entry name" value="AdoMet_MTases"/>
    <property type="match status" value="1"/>
</dbReference>
<dbReference type="GO" id="GO:0008757">
    <property type="term" value="F:S-adenosylmethionine-dependent methyltransferase activity"/>
    <property type="evidence" value="ECO:0007669"/>
    <property type="project" value="InterPro"/>
</dbReference>
<protein>
    <submittedName>
        <fullName evidence="4">Methyltransferase domain-containing protein</fullName>
    </submittedName>
</protein>
<dbReference type="PANTHER" id="PTHR13090">
    <property type="entry name" value="ARGININE-HYDROXYLASE NDUFAF5, MITOCHONDRIAL"/>
    <property type="match status" value="1"/>
</dbReference>
<dbReference type="EMBL" id="JANFAV010000003">
    <property type="protein sequence ID" value="MCW6534490.1"/>
    <property type="molecule type" value="Genomic_DNA"/>
</dbReference>
<sequence>MRPPEIFDRNARRMRRDRIADRYPAHDFLRAAMIDGLLDRLASVKRSFHDVLDLGSFDGAFPAPPGARIVRLDAGNRFAAQSGGVQGDEDRLPFADASFDLIVSAGVLDTVNDLPGALALIRRALRPDGLFLGAFVGAGSLPALRTALREAEGDRPAPRLHPQIDVRAAGDLLLRAGFALPVADIETLDVRYRDIGRLFDDLRYMGAGNLLAERRAMPREVLMRTAAAFARQADADGRTTERFAIVYLTAWTPSPDQPLPARRGSATASLAAAIGKPKV</sequence>
<reference evidence="4" key="1">
    <citation type="submission" date="2022-06" db="EMBL/GenBank/DDBJ databases">
        <title>Sphingomonas sp. nov. isolated from rhizosphere soil of tomato.</title>
        <authorList>
            <person name="Dong H."/>
            <person name="Gao R."/>
        </authorList>
    </citation>
    <scope>NUCLEOTIDE SEQUENCE</scope>
    <source>
        <strain evidence="4">MMSM24</strain>
    </source>
</reference>
<dbReference type="Gene3D" id="3.40.50.150">
    <property type="entry name" value="Vaccinia Virus protein VP39"/>
    <property type="match status" value="1"/>
</dbReference>
<keyword evidence="1 4" id="KW-0489">Methyltransferase</keyword>
<feature type="domain" description="Methyltransferase type 11" evidence="3">
    <location>
        <begin position="72"/>
        <end position="132"/>
    </location>
</feature>
<dbReference type="PANTHER" id="PTHR13090:SF1">
    <property type="entry name" value="ARGININE-HYDROXYLASE NDUFAF5, MITOCHONDRIAL"/>
    <property type="match status" value="1"/>
</dbReference>
<dbReference type="Proteomes" id="UP001165565">
    <property type="component" value="Unassembled WGS sequence"/>
</dbReference>
<dbReference type="InterPro" id="IPR013216">
    <property type="entry name" value="Methyltransf_11"/>
</dbReference>
<accession>A0AA41Z6L7</accession>
<dbReference type="InterPro" id="IPR050602">
    <property type="entry name" value="Malonyl-ACP_OMT"/>
</dbReference>
<evidence type="ECO:0000256" key="2">
    <source>
        <dbReference type="ARBA" id="ARBA00022679"/>
    </source>
</evidence>
<evidence type="ECO:0000259" key="3">
    <source>
        <dbReference type="Pfam" id="PF08241"/>
    </source>
</evidence>
<dbReference type="RefSeq" id="WP_265268382.1">
    <property type="nucleotide sequence ID" value="NZ_JANFAV010000003.1"/>
</dbReference>
<keyword evidence="5" id="KW-1185">Reference proteome</keyword>
<evidence type="ECO:0000256" key="1">
    <source>
        <dbReference type="ARBA" id="ARBA00022603"/>
    </source>
</evidence>
<evidence type="ECO:0000313" key="4">
    <source>
        <dbReference type="EMBL" id="MCW6534490.1"/>
    </source>
</evidence>
<dbReference type="SUPFAM" id="SSF53335">
    <property type="entry name" value="S-adenosyl-L-methionine-dependent methyltransferases"/>
    <property type="match status" value="1"/>
</dbReference>
<name>A0AA41Z6L7_9SPHN</name>